<protein>
    <recommendedName>
        <fullName evidence="3">histidine kinase</fullName>
        <ecNumber evidence="3">2.7.13.3</ecNumber>
    </recommendedName>
</protein>
<evidence type="ECO:0000256" key="11">
    <source>
        <dbReference type="SAM" id="MobiDB-lite"/>
    </source>
</evidence>
<dbReference type="InterPro" id="IPR003661">
    <property type="entry name" value="HisK_dim/P_dom"/>
</dbReference>
<dbReference type="RefSeq" id="WP_407341145.1">
    <property type="nucleotide sequence ID" value="NZ_CP136862.1"/>
</dbReference>
<evidence type="ECO:0000256" key="3">
    <source>
        <dbReference type="ARBA" id="ARBA00012438"/>
    </source>
</evidence>
<evidence type="ECO:0000256" key="10">
    <source>
        <dbReference type="ARBA" id="ARBA00023136"/>
    </source>
</evidence>
<comment type="catalytic activity">
    <reaction evidence="1">
        <text>ATP + protein L-histidine = ADP + protein N-phospho-L-histidine.</text>
        <dbReference type="EC" id="2.7.13.3"/>
    </reaction>
</comment>
<keyword evidence="4" id="KW-0597">Phosphoprotein</keyword>
<keyword evidence="10 12" id="KW-0472">Membrane</keyword>
<feature type="transmembrane region" description="Helical" evidence="12">
    <location>
        <begin position="156"/>
        <end position="180"/>
    </location>
</feature>
<sequence>MALDKLFRTTVFKISLAYLVISAIGAGIVLGSIGENIRTLLDEQIAQTVDADIAGLSEQYAQGGIRRLIDSIEKRARRPGAGLYLVTTFAGEPIAGNIIGLPPDLLNHPGLVETVYQASGGGPEKRRALARIFALPGGFRLLVGQDLEEGESLRHILGGALLTSLFWLVIIGTLGGLWVARRVLNRVDAINAKARRIVAGDLTGRLPLAGTGDELDRLVQNFNAMLDRIAELMAGLKEVSDNIAHDLKTPLTRLRSRAEQALRFAKSPEDYRGALEKVLEESDRLIQIFDALLMIARAEAGSGREGMSDFDAASVARDIGELYEPVAEEGGVALRISVEPDLILHGSRELVSQAVANLVDNALKYGGQENADGSADALAQEPNAGLPALAAKTVDLAARRRGDRVEISVADRGPGIPAQDRARVLDRFVRLENSRSRPGSGLGLSLAAAVARLHNGHLQIEDNAPGLRVVLSFPARPVSRAPMLLPPPERAPGAQEADRRLELSQSRNVESLPHQSHDDSVPPQPDAAT</sequence>
<feature type="region of interest" description="Disordered" evidence="11">
    <location>
        <begin position="479"/>
        <end position="529"/>
    </location>
</feature>
<dbReference type="CDD" id="cd06225">
    <property type="entry name" value="HAMP"/>
    <property type="match status" value="1"/>
</dbReference>
<organism evidence="15 16">
    <name type="scientific">Methylocapsa polymorpha</name>
    <dbReference type="NCBI Taxonomy" id="3080828"/>
    <lineage>
        <taxon>Bacteria</taxon>
        <taxon>Pseudomonadati</taxon>
        <taxon>Pseudomonadota</taxon>
        <taxon>Alphaproteobacteria</taxon>
        <taxon>Hyphomicrobiales</taxon>
        <taxon>Beijerinckiaceae</taxon>
        <taxon>Methylocapsa</taxon>
    </lineage>
</organism>
<dbReference type="InterPro" id="IPR050428">
    <property type="entry name" value="TCS_sensor_his_kinase"/>
</dbReference>
<dbReference type="Gene3D" id="1.10.287.130">
    <property type="match status" value="1"/>
</dbReference>
<dbReference type="PRINTS" id="PR00344">
    <property type="entry name" value="BCTRLSENSOR"/>
</dbReference>
<evidence type="ECO:0000313" key="15">
    <source>
        <dbReference type="EMBL" id="WOJ91562.1"/>
    </source>
</evidence>
<evidence type="ECO:0000256" key="9">
    <source>
        <dbReference type="ARBA" id="ARBA00023012"/>
    </source>
</evidence>
<dbReference type="PROSITE" id="PS50885">
    <property type="entry name" value="HAMP"/>
    <property type="match status" value="1"/>
</dbReference>
<comment type="subcellular location">
    <subcellularLocation>
        <location evidence="2">Membrane</location>
    </subcellularLocation>
</comment>
<evidence type="ECO:0000259" key="14">
    <source>
        <dbReference type="PROSITE" id="PS50885"/>
    </source>
</evidence>
<evidence type="ECO:0000256" key="1">
    <source>
        <dbReference type="ARBA" id="ARBA00000085"/>
    </source>
</evidence>
<keyword evidence="16" id="KW-1185">Reference proteome</keyword>
<feature type="domain" description="HAMP" evidence="14">
    <location>
        <begin position="181"/>
        <end position="234"/>
    </location>
</feature>
<dbReference type="Pfam" id="PF00512">
    <property type="entry name" value="HisKA"/>
    <property type="match status" value="1"/>
</dbReference>
<evidence type="ECO:0000256" key="2">
    <source>
        <dbReference type="ARBA" id="ARBA00004370"/>
    </source>
</evidence>
<dbReference type="CDD" id="cd00075">
    <property type="entry name" value="HATPase"/>
    <property type="match status" value="1"/>
</dbReference>
<reference evidence="15 16" key="1">
    <citation type="submission" date="2023-10" db="EMBL/GenBank/DDBJ databases">
        <title>Novel methanotroph of the genus Methylocapsa from a subarctic wetland.</title>
        <authorList>
            <person name="Belova S.E."/>
            <person name="Oshkin I.Y."/>
            <person name="Miroshnikov K."/>
            <person name="Dedysh S.N."/>
        </authorList>
    </citation>
    <scope>NUCLEOTIDE SEQUENCE [LARGE SCALE GENOMIC DNA]</scope>
    <source>
        <strain evidence="15 16">RX1</strain>
    </source>
</reference>
<name>A0ABZ0HXP7_9HYPH</name>
<dbReference type="SMART" id="SM00304">
    <property type="entry name" value="HAMP"/>
    <property type="match status" value="1"/>
</dbReference>
<dbReference type="InterPro" id="IPR005467">
    <property type="entry name" value="His_kinase_dom"/>
</dbReference>
<evidence type="ECO:0000313" key="16">
    <source>
        <dbReference type="Proteomes" id="UP001626536"/>
    </source>
</evidence>
<dbReference type="InterPro" id="IPR003594">
    <property type="entry name" value="HATPase_dom"/>
</dbReference>
<dbReference type="SUPFAM" id="SSF47384">
    <property type="entry name" value="Homodimeric domain of signal transducing histidine kinase"/>
    <property type="match status" value="1"/>
</dbReference>
<keyword evidence="15" id="KW-0067">ATP-binding</keyword>
<dbReference type="Gene3D" id="3.30.565.10">
    <property type="entry name" value="Histidine kinase-like ATPase, C-terminal domain"/>
    <property type="match status" value="1"/>
</dbReference>
<dbReference type="SUPFAM" id="SSF158472">
    <property type="entry name" value="HAMP domain-like"/>
    <property type="match status" value="1"/>
</dbReference>
<dbReference type="GO" id="GO:0005524">
    <property type="term" value="F:ATP binding"/>
    <property type="evidence" value="ECO:0007669"/>
    <property type="project" value="UniProtKB-KW"/>
</dbReference>
<dbReference type="SUPFAM" id="SSF55874">
    <property type="entry name" value="ATPase domain of HSP90 chaperone/DNA topoisomerase II/histidine kinase"/>
    <property type="match status" value="1"/>
</dbReference>
<dbReference type="PROSITE" id="PS50109">
    <property type="entry name" value="HIS_KIN"/>
    <property type="match status" value="1"/>
</dbReference>
<dbReference type="InterPro" id="IPR004358">
    <property type="entry name" value="Sig_transdc_His_kin-like_C"/>
</dbReference>
<dbReference type="SMART" id="SM00387">
    <property type="entry name" value="HATPase_c"/>
    <property type="match status" value="1"/>
</dbReference>
<evidence type="ECO:0000256" key="8">
    <source>
        <dbReference type="ARBA" id="ARBA00022989"/>
    </source>
</evidence>
<evidence type="ECO:0000259" key="13">
    <source>
        <dbReference type="PROSITE" id="PS50109"/>
    </source>
</evidence>
<dbReference type="Pfam" id="PF02518">
    <property type="entry name" value="HATPase_c"/>
    <property type="match status" value="1"/>
</dbReference>
<dbReference type="EC" id="2.7.13.3" evidence="3"/>
<dbReference type="Proteomes" id="UP001626536">
    <property type="component" value="Chromosome"/>
</dbReference>
<dbReference type="Pfam" id="PF00672">
    <property type="entry name" value="HAMP"/>
    <property type="match status" value="1"/>
</dbReference>
<feature type="transmembrane region" description="Helical" evidence="12">
    <location>
        <begin position="12"/>
        <end position="33"/>
    </location>
</feature>
<dbReference type="SMART" id="SM00388">
    <property type="entry name" value="HisKA"/>
    <property type="match status" value="1"/>
</dbReference>
<feature type="domain" description="Histidine kinase" evidence="13">
    <location>
        <begin position="242"/>
        <end position="477"/>
    </location>
</feature>
<dbReference type="InterPro" id="IPR036890">
    <property type="entry name" value="HATPase_C_sf"/>
</dbReference>
<evidence type="ECO:0000256" key="4">
    <source>
        <dbReference type="ARBA" id="ARBA00022553"/>
    </source>
</evidence>
<keyword evidence="5" id="KW-0808">Transferase</keyword>
<keyword evidence="15" id="KW-0547">Nucleotide-binding</keyword>
<dbReference type="Gene3D" id="6.10.340.10">
    <property type="match status" value="1"/>
</dbReference>
<dbReference type="PANTHER" id="PTHR45436:SF8">
    <property type="entry name" value="HISTIDINE KINASE"/>
    <property type="match status" value="1"/>
</dbReference>
<gene>
    <name evidence="15" type="ORF">RZS28_15790</name>
</gene>
<accession>A0ABZ0HXP7</accession>
<dbReference type="InterPro" id="IPR003660">
    <property type="entry name" value="HAMP_dom"/>
</dbReference>
<keyword evidence="9" id="KW-0902">Two-component regulatory system</keyword>
<evidence type="ECO:0000256" key="6">
    <source>
        <dbReference type="ARBA" id="ARBA00022692"/>
    </source>
</evidence>
<keyword evidence="7" id="KW-0418">Kinase</keyword>
<evidence type="ECO:0000256" key="7">
    <source>
        <dbReference type="ARBA" id="ARBA00022777"/>
    </source>
</evidence>
<dbReference type="CDD" id="cd00082">
    <property type="entry name" value="HisKA"/>
    <property type="match status" value="1"/>
</dbReference>
<dbReference type="EMBL" id="CP136862">
    <property type="protein sequence ID" value="WOJ91562.1"/>
    <property type="molecule type" value="Genomic_DNA"/>
</dbReference>
<keyword evidence="8 12" id="KW-1133">Transmembrane helix</keyword>
<evidence type="ECO:0000256" key="12">
    <source>
        <dbReference type="SAM" id="Phobius"/>
    </source>
</evidence>
<evidence type="ECO:0000256" key="5">
    <source>
        <dbReference type="ARBA" id="ARBA00022679"/>
    </source>
</evidence>
<dbReference type="PANTHER" id="PTHR45436">
    <property type="entry name" value="SENSOR HISTIDINE KINASE YKOH"/>
    <property type="match status" value="1"/>
</dbReference>
<keyword evidence="6 12" id="KW-0812">Transmembrane</keyword>
<dbReference type="InterPro" id="IPR036097">
    <property type="entry name" value="HisK_dim/P_sf"/>
</dbReference>
<proteinExistence type="predicted"/>